<dbReference type="eggNOG" id="COG0860">
    <property type="taxonomic scope" value="Bacteria"/>
</dbReference>
<evidence type="ECO:0000256" key="1">
    <source>
        <dbReference type="ARBA" id="ARBA00022801"/>
    </source>
</evidence>
<dbReference type="InterPro" id="IPR003646">
    <property type="entry name" value="SH3-like_bac-type"/>
</dbReference>
<proteinExistence type="predicted"/>
<accession>K9B8B3</accession>
<keyword evidence="1" id="KW-0378">Hydrolase</keyword>
<gene>
    <name evidence="5" type="ORF">C273_03710</name>
</gene>
<dbReference type="GO" id="GO:0008745">
    <property type="term" value="F:N-acetylmuramoyl-L-alanine amidase activity"/>
    <property type="evidence" value="ECO:0007669"/>
    <property type="project" value="InterPro"/>
</dbReference>
<keyword evidence="3" id="KW-0175">Coiled coil</keyword>
<dbReference type="STRING" id="1229783.C273_03710"/>
<dbReference type="Pfam" id="PF08239">
    <property type="entry name" value="SH3_3"/>
    <property type="match status" value="1"/>
</dbReference>
<dbReference type="PROSITE" id="PS51781">
    <property type="entry name" value="SH3B"/>
    <property type="match status" value="1"/>
</dbReference>
<dbReference type="AlphaFoldDB" id="K9B8B3"/>
<dbReference type="EMBL" id="AMSQ01000004">
    <property type="protein sequence ID" value="EKU49970.1"/>
    <property type="molecule type" value="Genomic_DNA"/>
</dbReference>
<keyword evidence="6" id="KW-1185">Reference proteome</keyword>
<dbReference type="Gene3D" id="3.40.630.40">
    <property type="entry name" value="Zn-dependent exopeptidases"/>
    <property type="match status" value="1"/>
</dbReference>
<dbReference type="PATRIC" id="fig|1229783.3.peg.747"/>
<dbReference type="Proteomes" id="UP000009885">
    <property type="component" value="Unassembled WGS sequence"/>
</dbReference>
<dbReference type="GO" id="GO:0071555">
    <property type="term" value="P:cell wall organization"/>
    <property type="evidence" value="ECO:0007669"/>
    <property type="project" value="UniProtKB-KW"/>
</dbReference>
<reference evidence="5 6" key="1">
    <citation type="journal article" date="2013" name="Genome Announc.">
        <title>Genome Sequence of Staphylococcus massiliensis Strain S46, Isolated from the Surface of Healthy Human Skin.</title>
        <authorList>
            <person name="Srivastav R."/>
            <person name="Singh A."/>
            <person name="Jangir P.K."/>
            <person name="Kumari C."/>
            <person name="Muduli S."/>
            <person name="Sharma R."/>
        </authorList>
    </citation>
    <scope>NUCLEOTIDE SEQUENCE [LARGE SCALE GENOMIC DNA]</scope>
    <source>
        <strain evidence="5 6">S46</strain>
    </source>
</reference>
<keyword evidence="2" id="KW-0961">Cell wall biogenesis/degradation</keyword>
<feature type="coiled-coil region" evidence="3">
    <location>
        <begin position="153"/>
        <end position="182"/>
    </location>
</feature>
<dbReference type="RefSeq" id="WP_009382657.1">
    <property type="nucleotide sequence ID" value="NZ_AMSQ01000004.1"/>
</dbReference>
<evidence type="ECO:0000313" key="6">
    <source>
        <dbReference type="Proteomes" id="UP000009885"/>
    </source>
</evidence>
<dbReference type="PANTHER" id="PTHR30404:SF7">
    <property type="entry name" value="CELL WALL AMIDASE LYTH-RELATED"/>
    <property type="match status" value="1"/>
</dbReference>
<dbReference type="OrthoDB" id="9806267at2"/>
<organism evidence="5 6">
    <name type="scientific">Staphylococcus massiliensis S46</name>
    <dbReference type="NCBI Taxonomy" id="1229783"/>
    <lineage>
        <taxon>Bacteria</taxon>
        <taxon>Bacillati</taxon>
        <taxon>Bacillota</taxon>
        <taxon>Bacilli</taxon>
        <taxon>Bacillales</taxon>
        <taxon>Staphylococcaceae</taxon>
        <taxon>Staphylococcus</taxon>
    </lineage>
</organism>
<comment type="caution">
    <text evidence="5">The sequence shown here is derived from an EMBL/GenBank/DDBJ whole genome shotgun (WGS) entry which is preliminary data.</text>
</comment>
<dbReference type="SMART" id="SM00646">
    <property type="entry name" value="Ami_3"/>
    <property type="match status" value="1"/>
</dbReference>
<protein>
    <submittedName>
        <fullName evidence="5">N-acetylmuramoyl-L-alanine amidase</fullName>
    </submittedName>
</protein>
<dbReference type="InterPro" id="IPR002508">
    <property type="entry name" value="MurNAc-LAA_cat"/>
</dbReference>
<evidence type="ECO:0000259" key="4">
    <source>
        <dbReference type="PROSITE" id="PS51781"/>
    </source>
</evidence>
<dbReference type="CDD" id="cd02696">
    <property type="entry name" value="MurNAc-LAA"/>
    <property type="match status" value="1"/>
</dbReference>
<dbReference type="PANTHER" id="PTHR30404">
    <property type="entry name" value="N-ACETYLMURAMOYL-L-ALANINE AMIDASE"/>
    <property type="match status" value="1"/>
</dbReference>
<dbReference type="InterPro" id="IPR050695">
    <property type="entry name" value="N-acetylmuramoyl_amidase_3"/>
</dbReference>
<name>K9B8B3_9STAP</name>
<evidence type="ECO:0000256" key="2">
    <source>
        <dbReference type="ARBA" id="ARBA00023316"/>
    </source>
</evidence>
<dbReference type="SUPFAM" id="SSF53187">
    <property type="entry name" value="Zn-dependent exopeptidases"/>
    <property type="match status" value="1"/>
</dbReference>
<dbReference type="Pfam" id="PF01520">
    <property type="entry name" value="Amidase_3"/>
    <property type="match status" value="1"/>
</dbReference>
<dbReference type="SMART" id="SM00287">
    <property type="entry name" value="SH3b"/>
    <property type="match status" value="1"/>
</dbReference>
<evidence type="ECO:0000256" key="3">
    <source>
        <dbReference type="SAM" id="Coils"/>
    </source>
</evidence>
<sequence>MKKLLAWFKKKRLKPVPVLLLALALLLGLILLAILGFYHLKNDDRLSLKEDAEIRSGPGAQYPELYQIKKGEAYEIIGEKGKWVEVKSGDDKRKGWIAGWHTDLGIKEDVNPNEHPLKGKTIVLDPGHGGGDQGAASSTKAHSLEKTITLKTAQELKKLLEKEGAKVELTREEDKFVSLEERKVDGDAYLSIHNDALKSPKANGATVYWYHEQQEILAETLNQSIQKKAVLSNRGARQQNFQVLRQTETPAVLLELGYISNPTDEEMINDKLHRHVVEHAVVDGLKYYFME</sequence>
<dbReference type="GO" id="GO:0030288">
    <property type="term" value="C:outer membrane-bounded periplasmic space"/>
    <property type="evidence" value="ECO:0007669"/>
    <property type="project" value="TreeGrafter"/>
</dbReference>
<dbReference type="Gene3D" id="2.30.30.40">
    <property type="entry name" value="SH3 Domains"/>
    <property type="match status" value="1"/>
</dbReference>
<feature type="domain" description="SH3b" evidence="4">
    <location>
        <begin position="41"/>
        <end position="105"/>
    </location>
</feature>
<evidence type="ECO:0000313" key="5">
    <source>
        <dbReference type="EMBL" id="EKU49970.1"/>
    </source>
</evidence>
<dbReference type="GO" id="GO:0009253">
    <property type="term" value="P:peptidoglycan catabolic process"/>
    <property type="evidence" value="ECO:0007669"/>
    <property type="project" value="InterPro"/>
</dbReference>